<dbReference type="AlphaFoldDB" id="A0A226D6Y9"/>
<feature type="non-terminal residue" evidence="2">
    <location>
        <position position="1"/>
    </location>
</feature>
<comment type="caution">
    <text evidence="2">The sequence shown here is derived from an EMBL/GenBank/DDBJ whole genome shotgun (WGS) entry which is preliminary data.</text>
</comment>
<feature type="region of interest" description="Disordered" evidence="1">
    <location>
        <begin position="323"/>
        <end position="360"/>
    </location>
</feature>
<proteinExistence type="predicted"/>
<dbReference type="EMBL" id="LNIX01000032">
    <property type="protein sequence ID" value="OXA40624.1"/>
    <property type="molecule type" value="Genomic_DNA"/>
</dbReference>
<sequence>LYFFHFENHSNPVKLLVKSFPEQGCQEDLEFRKLVGMHLLRYFCLFFCLGSSSGWNLFPWRATKNSLGNFTREKLSSLRNQRNRLQSLVIEEKRAEIGKKVTLNSSLATKFSRKNFVKNFVPVNEIIEKKSDKRKPQSFDPRLELVDRMLKSEKMKNILNLFPAEFGIKIKKILKIDGLKNSHEDSSGINFAASRGGGGGGWGWGMGACPGGREKKYCCSAGRTPLCYHTPCAGPSPSCLNGYREWSRGAAQCGRRDEHTLHCCIDGHLPQCFNTTCSPAGDVSNQCPGGYSQVAYWKGAGWECPPHLDMRTCCRSEQNLQNQNPFTQGNNPFQNNQPNYDRNYQNSYPNQNNNYNQQQNYQGGSDFRSESCQYTNCETYSPRCPGTHSYELSTDKSYCTQGRERKLCCRPGQLPPCYDTSCQSATNLRCPTGYREWSRDTGACRGSGNEQRLHCCADGQLPTCYNTTCADNPTCATGFLEGNIPSSGQNECDWRMSRKTCCRQGNNDFQFGGRRDGLSTRDQQQSRGTPEGCLFSDCQQYPRCPLSYREMFTDRKTCASGRERMMCCRQDLLPECIDTLCESTYEVRCPNGYREQSRGNQGCSSSLDTKLYCCSDSRQLGHCYNTTCTNSGEAECRRGYVMIARGKGVEWGCPWTAYKSTCCETASWNGGRVPVFATFTADLFLYLNLFLRVTSVNPLLPLTPEIEAVGDPLARQLYNGRRIKAVTFSRPKLPLLRTLSLGSFMEISIQIFTKFSSKFSL</sequence>
<evidence type="ECO:0000313" key="2">
    <source>
        <dbReference type="EMBL" id="OXA40624.1"/>
    </source>
</evidence>
<gene>
    <name evidence="2" type="ORF">Fcan01_24464</name>
</gene>
<organism evidence="2 3">
    <name type="scientific">Folsomia candida</name>
    <name type="common">Springtail</name>
    <dbReference type="NCBI Taxonomy" id="158441"/>
    <lineage>
        <taxon>Eukaryota</taxon>
        <taxon>Metazoa</taxon>
        <taxon>Ecdysozoa</taxon>
        <taxon>Arthropoda</taxon>
        <taxon>Hexapoda</taxon>
        <taxon>Collembola</taxon>
        <taxon>Entomobryomorpha</taxon>
        <taxon>Isotomoidea</taxon>
        <taxon>Isotomidae</taxon>
        <taxon>Proisotominae</taxon>
        <taxon>Folsomia</taxon>
    </lineage>
</organism>
<dbReference type="Proteomes" id="UP000198287">
    <property type="component" value="Unassembled WGS sequence"/>
</dbReference>
<protein>
    <submittedName>
        <fullName evidence="2">Uncharacterized protein</fullName>
    </submittedName>
</protein>
<evidence type="ECO:0000313" key="3">
    <source>
        <dbReference type="Proteomes" id="UP000198287"/>
    </source>
</evidence>
<keyword evidence="3" id="KW-1185">Reference proteome</keyword>
<name>A0A226D6Y9_FOLCA</name>
<evidence type="ECO:0000256" key="1">
    <source>
        <dbReference type="SAM" id="MobiDB-lite"/>
    </source>
</evidence>
<reference evidence="2 3" key="1">
    <citation type="submission" date="2015-12" db="EMBL/GenBank/DDBJ databases">
        <title>The genome of Folsomia candida.</title>
        <authorList>
            <person name="Faddeeva A."/>
            <person name="Derks M.F."/>
            <person name="Anvar Y."/>
            <person name="Smit S."/>
            <person name="Van Straalen N."/>
            <person name="Roelofs D."/>
        </authorList>
    </citation>
    <scope>NUCLEOTIDE SEQUENCE [LARGE SCALE GENOMIC DNA]</scope>
    <source>
        <strain evidence="2 3">VU population</strain>
        <tissue evidence="2">Whole body</tissue>
    </source>
</reference>
<accession>A0A226D6Y9</accession>